<protein>
    <submittedName>
        <fullName evidence="1">Uncharacterized protein</fullName>
    </submittedName>
</protein>
<evidence type="ECO:0000313" key="1">
    <source>
        <dbReference type="EMBL" id="RAW15643.1"/>
    </source>
</evidence>
<dbReference type="AlphaFoldDB" id="A0A329QTQ6"/>
<comment type="caution">
    <text evidence="1">The sequence shown here is derived from an EMBL/GenBank/DDBJ whole genome shotgun (WGS) entry which is preliminary data.</text>
</comment>
<dbReference type="Proteomes" id="UP000250462">
    <property type="component" value="Unassembled WGS sequence"/>
</dbReference>
<name>A0A329QTQ6_9ACTN</name>
<gene>
    <name evidence="1" type="ORF">DPM12_08315</name>
</gene>
<accession>A0A329QTQ6</accession>
<keyword evidence="2" id="KW-1185">Reference proteome</keyword>
<evidence type="ECO:0000313" key="2">
    <source>
        <dbReference type="Proteomes" id="UP000250462"/>
    </source>
</evidence>
<sequence length="104" mass="12087">MVKGMSETCSVRWCQEPPNHSTRHRRDLGETHSTEMFVRLFLDAAPTDMTPQLAIAMGYIGHRPYAATTLTWSAWERLIGLMVDAHPKYAPRRREQADRRHRQP</sequence>
<reference evidence="1 2" key="1">
    <citation type="submission" date="2018-06" db="EMBL/GenBank/DDBJ databases">
        <title>Phytoactinopolyspora halophila sp. nov., a novel halophilic actinomycete isolated from a saline soil in China.</title>
        <authorList>
            <person name="Tang S.-K."/>
        </authorList>
    </citation>
    <scope>NUCLEOTIDE SEQUENCE [LARGE SCALE GENOMIC DNA]</scope>
    <source>
        <strain evidence="1 2">YIM 96934</strain>
    </source>
</reference>
<organism evidence="1 2">
    <name type="scientific">Phytoactinopolyspora halophila</name>
    <dbReference type="NCBI Taxonomy" id="1981511"/>
    <lineage>
        <taxon>Bacteria</taxon>
        <taxon>Bacillati</taxon>
        <taxon>Actinomycetota</taxon>
        <taxon>Actinomycetes</taxon>
        <taxon>Jiangellales</taxon>
        <taxon>Jiangellaceae</taxon>
        <taxon>Phytoactinopolyspora</taxon>
    </lineage>
</organism>
<dbReference type="EMBL" id="QMIG01000005">
    <property type="protein sequence ID" value="RAW15643.1"/>
    <property type="molecule type" value="Genomic_DNA"/>
</dbReference>
<proteinExistence type="predicted"/>